<keyword evidence="2" id="KW-1185">Reference proteome</keyword>
<dbReference type="Proteomes" id="UP000050761">
    <property type="component" value="Unassembled WGS sequence"/>
</dbReference>
<sequence length="210" mass="23591">MCRRTAALHVTRYYDQSRSAKQGAFIDAVASISQFITENSTFYTRNDNDVLEVVCDIGFCPFATVDGKALMSHDKNFTTTGSIHGQNFYTMSVTIPNKGFHSIQSTKTGMYSYYVLGQAANATYGYMGAINSRAAANDNGWPNHSQHFNSQYSFTTYRTRDDYLYACLIECNCECNHTTDSAATCPEHDHESTTCQEYDCRSTNTETHSY</sequence>
<reference evidence="1 2" key="1">
    <citation type="submission" date="2018-11" db="EMBL/GenBank/DDBJ databases">
        <authorList>
            <consortium name="Pathogen Informatics"/>
        </authorList>
    </citation>
    <scope>NUCLEOTIDE SEQUENCE [LARGE SCALE GENOMIC DNA]</scope>
</reference>
<gene>
    <name evidence="1" type="ORF">HPBE_LOCUS16438</name>
</gene>
<accession>A0A3P8A3E9</accession>
<evidence type="ECO:0000313" key="3">
    <source>
        <dbReference type="WBParaSite" id="HPBE_0001643901-mRNA-1"/>
    </source>
</evidence>
<dbReference type="AlphaFoldDB" id="A0A183G4I9"/>
<evidence type="ECO:0000313" key="1">
    <source>
        <dbReference type="EMBL" id="VDP05941.1"/>
    </source>
</evidence>
<organism evidence="2 3">
    <name type="scientific">Heligmosomoides polygyrus</name>
    <name type="common">Parasitic roundworm</name>
    <dbReference type="NCBI Taxonomy" id="6339"/>
    <lineage>
        <taxon>Eukaryota</taxon>
        <taxon>Metazoa</taxon>
        <taxon>Ecdysozoa</taxon>
        <taxon>Nematoda</taxon>
        <taxon>Chromadorea</taxon>
        <taxon>Rhabditida</taxon>
        <taxon>Rhabditina</taxon>
        <taxon>Rhabditomorpha</taxon>
        <taxon>Strongyloidea</taxon>
        <taxon>Heligmosomidae</taxon>
        <taxon>Heligmosomoides</taxon>
    </lineage>
</organism>
<accession>A0A183G4I9</accession>
<name>A0A183G4I9_HELPZ</name>
<dbReference type="OrthoDB" id="5868818at2759"/>
<evidence type="ECO:0000313" key="2">
    <source>
        <dbReference type="Proteomes" id="UP000050761"/>
    </source>
</evidence>
<dbReference type="WBParaSite" id="HPBE_0001643901-mRNA-1">
    <property type="protein sequence ID" value="HPBE_0001643901-mRNA-1"/>
    <property type="gene ID" value="HPBE_0001643901"/>
</dbReference>
<protein>
    <submittedName>
        <fullName evidence="3">Astacin domain-containing protein</fullName>
    </submittedName>
</protein>
<reference evidence="3" key="2">
    <citation type="submission" date="2019-09" db="UniProtKB">
        <authorList>
            <consortium name="WormBaseParasite"/>
        </authorList>
    </citation>
    <scope>IDENTIFICATION</scope>
</reference>
<proteinExistence type="predicted"/>
<dbReference type="EMBL" id="UZAH01029417">
    <property type="protein sequence ID" value="VDP05941.1"/>
    <property type="molecule type" value="Genomic_DNA"/>
</dbReference>